<accession>A0A9P5ZW59</accession>
<feature type="region of interest" description="Disordered" evidence="1">
    <location>
        <begin position="59"/>
        <end position="85"/>
    </location>
</feature>
<reference evidence="2" key="1">
    <citation type="submission" date="2020-11" db="EMBL/GenBank/DDBJ databases">
        <authorList>
            <consortium name="DOE Joint Genome Institute"/>
            <person name="Ahrendt S."/>
            <person name="Riley R."/>
            <person name="Andreopoulos W."/>
            <person name="Labutti K."/>
            <person name="Pangilinan J."/>
            <person name="Ruiz-Duenas F.J."/>
            <person name="Barrasa J.M."/>
            <person name="Sanchez-Garcia M."/>
            <person name="Camarero S."/>
            <person name="Miyauchi S."/>
            <person name="Serrano A."/>
            <person name="Linde D."/>
            <person name="Babiker R."/>
            <person name="Drula E."/>
            <person name="Ayuso-Fernandez I."/>
            <person name="Pacheco R."/>
            <person name="Padilla G."/>
            <person name="Ferreira P."/>
            <person name="Barriuso J."/>
            <person name="Kellner H."/>
            <person name="Castanera R."/>
            <person name="Alfaro M."/>
            <person name="Ramirez L."/>
            <person name="Pisabarro A.G."/>
            <person name="Kuo A."/>
            <person name="Tritt A."/>
            <person name="Lipzen A."/>
            <person name="He G."/>
            <person name="Yan M."/>
            <person name="Ng V."/>
            <person name="Cullen D."/>
            <person name="Martin F."/>
            <person name="Rosso M.-N."/>
            <person name="Henrissat B."/>
            <person name="Hibbett D."/>
            <person name="Martinez A.T."/>
            <person name="Grigoriev I.V."/>
        </authorList>
    </citation>
    <scope>NUCLEOTIDE SEQUENCE</scope>
    <source>
        <strain evidence="2">ATCC 90797</strain>
    </source>
</reference>
<dbReference type="AlphaFoldDB" id="A0A9P5ZW59"/>
<name>A0A9P5ZW59_PLEER</name>
<evidence type="ECO:0000256" key="1">
    <source>
        <dbReference type="SAM" id="MobiDB-lite"/>
    </source>
</evidence>
<organism evidence="2 3">
    <name type="scientific">Pleurotus eryngii</name>
    <name type="common">Boletus of the steppes</name>
    <dbReference type="NCBI Taxonomy" id="5323"/>
    <lineage>
        <taxon>Eukaryota</taxon>
        <taxon>Fungi</taxon>
        <taxon>Dikarya</taxon>
        <taxon>Basidiomycota</taxon>
        <taxon>Agaricomycotina</taxon>
        <taxon>Agaricomycetes</taxon>
        <taxon>Agaricomycetidae</taxon>
        <taxon>Agaricales</taxon>
        <taxon>Pleurotineae</taxon>
        <taxon>Pleurotaceae</taxon>
        <taxon>Pleurotus</taxon>
    </lineage>
</organism>
<proteinExistence type="predicted"/>
<evidence type="ECO:0000313" key="2">
    <source>
        <dbReference type="EMBL" id="KAF9493439.1"/>
    </source>
</evidence>
<gene>
    <name evidence="2" type="ORF">BDN71DRAFT_1432459</name>
</gene>
<evidence type="ECO:0000313" key="3">
    <source>
        <dbReference type="Proteomes" id="UP000807025"/>
    </source>
</evidence>
<sequence length="133" mass="14703">MRVVGRRGVFETTRYWQQEQGLRGKADTFGAGYDDRRGSGAGTWEVFSGESGVVGIASAATSRRQREGQGRGGSGRQREWGRGYREAGVRRKTRGRLGMGAKVGTVVTFLARFRVVTSRLVEIVFLWEVEAEA</sequence>
<feature type="compositionally biased region" description="Basic and acidic residues" evidence="1">
    <location>
        <begin position="76"/>
        <end position="85"/>
    </location>
</feature>
<dbReference type="Proteomes" id="UP000807025">
    <property type="component" value="Unassembled WGS sequence"/>
</dbReference>
<keyword evidence="3" id="KW-1185">Reference proteome</keyword>
<dbReference type="EMBL" id="MU154585">
    <property type="protein sequence ID" value="KAF9493439.1"/>
    <property type="molecule type" value="Genomic_DNA"/>
</dbReference>
<comment type="caution">
    <text evidence="2">The sequence shown here is derived from an EMBL/GenBank/DDBJ whole genome shotgun (WGS) entry which is preliminary data.</text>
</comment>
<protein>
    <submittedName>
        <fullName evidence="2">Uncharacterized protein</fullName>
    </submittedName>
</protein>